<dbReference type="GO" id="GO:0009887">
    <property type="term" value="P:animal organ morphogenesis"/>
    <property type="evidence" value="ECO:0007669"/>
    <property type="project" value="TreeGrafter"/>
</dbReference>
<dbReference type="InterPro" id="IPR028020">
    <property type="entry name" value="ASX_DEUBAD_dom"/>
</dbReference>
<dbReference type="GO" id="GO:0008270">
    <property type="term" value="F:zinc ion binding"/>
    <property type="evidence" value="ECO:0007669"/>
    <property type="project" value="UniProtKB-KW"/>
</dbReference>
<dbReference type="AlphaFoldDB" id="A0A9Q1BWS0"/>
<feature type="region of interest" description="Disordered" evidence="10">
    <location>
        <begin position="635"/>
        <end position="671"/>
    </location>
</feature>
<dbReference type="GO" id="GO:0003677">
    <property type="term" value="F:DNA binding"/>
    <property type="evidence" value="ECO:0007669"/>
    <property type="project" value="InterPro"/>
</dbReference>
<keyword evidence="4" id="KW-0479">Metal-binding</keyword>
<evidence type="ECO:0000256" key="10">
    <source>
        <dbReference type="SAM" id="MobiDB-lite"/>
    </source>
</evidence>
<feature type="compositionally biased region" description="Low complexity" evidence="10">
    <location>
        <begin position="637"/>
        <end position="652"/>
    </location>
</feature>
<keyword evidence="6" id="KW-0862">Zinc</keyword>
<feature type="region of interest" description="Disordered" evidence="10">
    <location>
        <begin position="1"/>
        <end position="85"/>
    </location>
</feature>
<evidence type="ECO:0000256" key="3">
    <source>
        <dbReference type="ARBA" id="ARBA00022491"/>
    </source>
</evidence>
<evidence type="ECO:0000313" key="13">
    <source>
        <dbReference type="Proteomes" id="UP001152320"/>
    </source>
</evidence>
<feature type="domain" description="DEUBAD" evidence="11">
    <location>
        <begin position="126"/>
        <end position="236"/>
    </location>
</feature>
<feature type="compositionally biased region" description="Basic and acidic residues" evidence="10">
    <location>
        <begin position="405"/>
        <end position="425"/>
    </location>
</feature>
<sequence>MDLTSPHTNHSKTDGRVNGTESPLPRRKSDRVLRPKYRNHSHHHHKHHRRKSGFVPRIILKPLKPPEGGTNGTKEELRSSSRGPQTISEILAQLHGKPRRRLPKRNRKLSLKGLERRSLSIDLETPDSILVHVNPKSVINKHTFSSLPVHYQYKLLRLLPEVDTVRTSDGSLRLRAAALDNEFFARACTQWRSRLKNGEFTPEMQVRLQQELEKERAKVDPWKVDNFEPFWGQSYVNPLANLHATLSCSPAKRYDRSTSVPPVESRSKTKHTGLDTPSTVKEQVPKKEKVPKEIVKEPPAEVEPVKKEKIILKLNLKEVKAAAAAAAAAASAQNSKHSKTSPRKPKIKPILSEMDSQKTSSEYVCSQLLTDMAYATQKGSNSERTRTIPGILKNAHIMPPVNLKRPGEMPLNRKRDEPVEKRSKQDDDDCTGNVSNTRGLQRTIGSIASNVSARTVAQVKASNMKQGQTRTLAQIKAQTLARAQALGQTKTLAQIKAQTSAKLQQRSPPDRTARPYGHVPTILGRGRPHSFMNLKSIVPTNATAVSAIINNPLSDLSASMTALVANQSELAGSTNQVVVVSSEKPVLQTVKPIIIKAQPGMSLVIVSQPNVNNPTSTVTSKVDVMDSPQVVKSVGHLPSVLTSTTSPSTSSSKHATQVNSSSSQPTCVPSSCISPQTKPMISSPLDTTQLVKVFAVDPNKRNFVRITDGASVAQTQIKMHPLSSSSSSSSTEQLSASQLGKAVAPTKNAVVRLVAATNNDSEADTSNQGRQQTTLFLNSASPAKNVTRNISSSKDPAETNNGTKALDVECACKLKALVSCKGCGAFCHHDCINSSSNLCVSCLIR</sequence>
<organism evidence="12 13">
    <name type="scientific">Holothuria leucospilota</name>
    <name type="common">Black long sea cucumber</name>
    <name type="synonym">Mertensiothuria leucospilota</name>
    <dbReference type="NCBI Taxonomy" id="206669"/>
    <lineage>
        <taxon>Eukaryota</taxon>
        <taxon>Metazoa</taxon>
        <taxon>Echinodermata</taxon>
        <taxon>Eleutherozoa</taxon>
        <taxon>Echinozoa</taxon>
        <taxon>Holothuroidea</taxon>
        <taxon>Aspidochirotacea</taxon>
        <taxon>Aspidochirotida</taxon>
        <taxon>Holothuriidae</taxon>
        <taxon>Holothuria</taxon>
    </lineage>
</organism>
<dbReference type="InterPro" id="IPR026905">
    <property type="entry name" value="ASX-like_PHD"/>
</dbReference>
<evidence type="ECO:0000259" key="11">
    <source>
        <dbReference type="PROSITE" id="PS51916"/>
    </source>
</evidence>
<keyword evidence="13" id="KW-1185">Reference proteome</keyword>
<dbReference type="InterPro" id="IPR044867">
    <property type="entry name" value="DEUBAD_dom"/>
</dbReference>
<dbReference type="PANTHER" id="PTHR13578">
    <property type="entry name" value="ADDITIONAL SEX COMBS LIKE PROTEIN ASXL"/>
    <property type="match status" value="1"/>
</dbReference>
<keyword evidence="9" id="KW-0539">Nucleus</keyword>
<dbReference type="PROSITE" id="PS51916">
    <property type="entry name" value="DEUBAD"/>
    <property type="match status" value="1"/>
</dbReference>
<feature type="compositionally biased region" description="Basic residues" evidence="10">
    <location>
        <begin position="25"/>
        <end position="52"/>
    </location>
</feature>
<gene>
    <name evidence="12" type="ORF">HOLleu_24514</name>
</gene>
<comment type="subcellular location">
    <subcellularLocation>
        <location evidence="1">Nucleus</location>
    </subcellularLocation>
</comment>
<evidence type="ECO:0000256" key="4">
    <source>
        <dbReference type="ARBA" id="ARBA00022723"/>
    </source>
</evidence>
<dbReference type="GO" id="GO:0003682">
    <property type="term" value="F:chromatin binding"/>
    <property type="evidence" value="ECO:0007669"/>
    <property type="project" value="TreeGrafter"/>
</dbReference>
<keyword evidence="5" id="KW-0863">Zinc-finger</keyword>
<reference evidence="12" key="1">
    <citation type="submission" date="2021-10" db="EMBL/GenBank/DDBJ databases">
        <title>Tropical sea cucumber genome reveals ecological adaptation and Cuvierian tubules defense mechanism.</title>
        <authorList>
            <person name="Chen T."/>
        </authorList>
    </citation>
    <scope>NUCLEOTIDE SEQUENCE</scope>
    <source>
        <strain evidence="12">Nanhai2018</strain>
        <tissue evidence="12">Muscle</tissue>
    </source>
</reference>
<dbReference type="EMBL" id="JAIZAY010000011">
    <property type="protein sequence ID" value="KAJ8034088.1"/>
    <property type="molecule type" value="Genomic_DNA"/>
</dbReference>
<evidence type="ECO:0000313" key="12">
    <source>
        <dbReference type="EMBL" id="KAJ8034088.1"/>
    </source>
</evidence>
<name>A0A9Q1BWS0_HOLLE</name>
<keyword evidence="8" id="KW-0804">Transcription</keyword>
<evidence type="ECO:0000256" key="6">
    <source>
        <dbReference type="ARBA" id="ARBA00022833"/>
    </source>
</evidence>
<dbReference type="Pfam" id="PF13919">
    <property type="entry name" value="ASXH"/>
    <property type="match status" value="1"/>
</dbReference>
<evidence type="ECO:0000256" key="2">
    <source>
        <dbReference type="ARBA" id="ARBA00006391"/>
    </source>
</evidence>
<evidence type="ECO:0000256" key="8">
    <source>
        <dbReference type="ARBA" id="ARBA00023163"/>
    </source>
</evidence>
<protein>
    <submittedName>
        <fullName evidence="12">Polycomb protein Asx</fullName>
    </submittedName>
</protein>
<evidence type="ECO:0000256" key="9">
    <source>
        <dbReference type="ARBA" id="ARBA00023242"/>
    </source>
</evidence>
<dbReference type="Proteomes" id="UP001152320">
    <property type="component" value="Chromosome 11"/>
</dbReference>
<feature type="compositionally biased region" description="Low complexity" evidence="10">
    <location>
        <begin position="660"/>
        <end position="671"/>
    </location>
</feature>
<proteinExistence type="inferred from homology"/>
<dbReference type="CDD" id="cd00029">
    <property type="entry name" value="C1"/>
    <property type="match status" value="1"/>
</dbReference>
<evidence type="ECO:0000256" key="5">
    <source>
        <dbReference type="ARBA" id="ARBA00022771"/>
    </source>
</evidence>
<keyword evidence="3" id="KW-0678">Repressor</keyword>
<dbReference type="InterPro" id="IPR024811">
    <property type="entry name" value="ASX/ASX-like"/>
</dbReference>
<dbReference type="OrthoDB" id="9348951at2759"/>
<dbReference type="Pfam" id="PF13922">
    <property type="entry name" value="PHD_3"/>
    <property type="match status" value="1"/>
</dbReference>
<feature type="region of interest" description="Disordered" evidence="10">
    <location>
        <begin position="253"/>
        <end position="290"/>
    </location>
</feature>
<feature type="region of interest" description="Disordered" evidence="10">
    <location>
        <begin position="400"/>
        <end position="438"/>
    </location>
</feature>
<comment type="caution">
    <text evidence="12">The sequence shown here is derived from an EMBL/GenBank/DDBJ whole genome shotgun (WGS) entry which is preliminary data.</text>
</comment>
<comment type="similarity">
    <text evidence="2">Belongs to the Asx family.</text>
</comment>
<dbReference type="GO" id="GO:0045944">
    <property type="term" value="P:positive regulation of transcription by RNA polymerase II"/>
    <property type="evidence" value="ECO:0007669"/>
    <property type="project" value="TreeGrafter"/>
</dbReference>
<accession>A0A9Q1BWS0</accession>
<evidence type="ECO:0000256" key="1">
    <source>
        <dbReference type="ARBA" id="ARBA00004123"/>
    </source>
</evidence>
<dbReference type="GO" id="GO:0035517">
    <property type="term" value="C:PR-DUB complex"/>
    <property type="evidence" value="ECO:0007669"/>
    <property type="project" value="TreeGrafter"/>
</dbReference>
<dbReference type="PANTHER" id="PTHR13578:SF20">
    <property type="entry name" value="POLYCOMB PROTEIN ASX"/>
    <property type="match status" value="1"/>
</dbReference>
<evidence type="ECO:0000256" key="7">
    <source>
        <dbReference type="ARBA" id="ARBA00023015"/>
    </source>
</evidence>
<keyword evidence="7" id="KW-0805">Transcription regulation</keyword>